<sequence length="110" mass="11411">MAKRNQQSADGASESNLLIAVMGLVIAAALAAIMSAWIAGFVLDQLQSTDALVMLVTDGGLKSDSKSLEQNMSAATVALKSCRDLGWALGVGCLGVGLAVLLRMFRKRAS</sequence>
<name>A0A6J5MX40_9CAUD</name>
<feature type="transmembrane region" description="Helical" evidence="1">
    <location>
        <begin position="85"/>
        <end position="105"/>
    </location>
</feature>
<keyword evidence="1" id="KW-0812">Transmembrane</keyword>
<proteinExistence type="predicted"/>
<reference evidence="2" key="1">
    <citation type="submission" date="2020-04" db="EMBL/GenBank/DDBJ databases">
        <authorList>
            <person name="Chiriac C."/>
            <person name="Salcher M."/>
            <person name="Ghai R."/>
            <person name="Kavagutti S V."/>
        </authorList>
    </citation>
    <scope>NUCLEOTIDE SEQUENCE</scope>
</reference>
<evidence type="ECO:0000256" key="1">
    <source>
        <dbReference type="SAM" id="Phobius"/>
    </source>
</evidence>
<dbReference type="EMBL" id="LR796563">
    <property type="protein sequence ID" value="CAB4151875.1"/>
    <property type="molecule type" value="Genomic_DNA"/>
</dbReference>
<feature type="transmembrane region" description="Helical" evidence="1">
    <location>
        <begin position="21"/>
        <end position="43"/>
    </location>
</feature>
<organism evidence="2">
    <name type="scientific">uncultured Caudovirales phage</name>
    <dbReference type="NCBI Taxonomy" id="2100421"/>
    <lineage>
        <taxon>Viruses</taxon>
        <taxon>Duplodnaviria</taxon>
        <taxon>Heunggongvirae</taxon>
        <taxon>Uroviricota</taxon>
        <taxon>Caudoviricetes</taxon>
        <taxon>Peduoviridae</taxon>
        <taxon>Maltschvirus</taxon>
        <taxon>Maltschvirus maltsch</taxon>
    </lineage>
</organism>
<accession>A0A6J5MX40</accession>
<protein>
    <submittedName>
        <fullName evidence="2">Uncharacterized protein</fullName>
    </submittedName>
</protein>
<gene>
    <name evidence="2" type="ORF">UFOVP583_39</name>
</gene>
<keyword evidence="1" id="KW-0472">Membrane</keyword>
<keyword evidence="1" id="KW-1133">Transmembrane helix</keyword>
<evidence type="ECO:0000313" key="2">
    <source>
        <dbReference type="EMBL" id="CAB4151875.1"/>
    </source>
</evidence>